<dbReference type="RefSeq" id="WP_009926443.1">
    <property type="nucleotide sequence ID" value="NC_017544.1"/>
</dbReference>
<reference evidence="2" key="1">
    <citation type="submission" date="2010-04" db="EMBL/GenBank/DDBJ databases">
        <title>The genome sequence of Listeria monocytogenes strain 10403S.</title>
        <authorList>
            <consortium name="The Broad Institute Genome Sequencing Platform"/>
            <consortium name="The Broad Institute Genome Sequencing Center for Infectious Disease."/>
            <person name="Borowsky M."/>
            <person name="Borodovsky M."/>
            <person name="Young S.K."/>
            <person name="Zeng Q."/>
            <person name="Koehrsen M."/>
            <person name="Fitzgerald M."/>
            <person name="Wiedmann M."/>
            <person name="Swaminathan B."/>
            <person name="Lauer P."/>
            <person name="Portnoy D."/>
            <person name="Cossart P."/>
            <person name="Buchrieser C."/>
            <person name="Higgins D."/>
            <person name="Abouelleil A."/>
            <person name="Alvarado L."/>
            <person name="Arachchi H.M."/>
            <person name="Berlin A."/>
            <person name="Borenstein D."/>
            <person name="Brown A."/>
            <person name="Chapman S.B."/>
            <person name="Chen Z."/>
            <person name="Dunbar C.D."/>
            <person name="Engels R."/>
            <person name="Freedman E."/>
            <person name="Gearin G."/>
            <person name="Gellesch M."/>
            <person name="Goldberg J."/>
            <person name="Griggs A."/>
            <person name="Gujja S."/>
            <person name="Heilman E."/>
            <person name="Heiman D."/>
            <person name="Howarth C."/>
            <person name="Jen D."/>
            <person name="Larson L."/>
            <person name="Lui A."/>
            <person name="MacDonald J."/>
            <person name="Mehta T."/>
            <person name="Montmayeur A."/>
            <person name="Neiman D."/>
            <person name="Park D."/>
            <person name="Pearson M."/>
            <person name="Priest M."/>
            <person name="Richards J."/>
            <person name="Roberts A."/>
            <person name="Saif S."/>
            <person name="Shea T."/>
            <person name="Shenoy N."/>
            <person name="Sisk P."/>
            <person name="Stolte C."/>
            <person name="Sykes S."/>
            <person name="Walk T."/>
            <person name="White J."/>
            <person name="Yandava C."/>
            <person name="Haas B."/>
            <person name="Nusbaum C."/>
            <person name="Birren B."/>
        </authorList>
    </citation>
    <scope>NUCLEOTIDE SEQUENCE [LARGE SCALE GENOMIC DNA]</scope>
    <source>
        <strain evidence="2">10403S</strain>
    </source>
</reference>
<evidence type="ECO:0000313" key="2">
    <source>
        <dbReference type="Proteomes" id="UP000001288"/>
    </source>
</evidence>
<dbReference type="EMBL" id="CP002002">
    <property type="protein sequence ID" value="AEO05391.1"/>
    <property type="molecule type" value="Genomic_DNA"/>
</dbReference>
<dbReference type="AlphaFoldDB" id="A0A0H3G967"/>
<dbReference type="HOGENOM" id="CLU_1756616_0_0_9"/>
<sequence length="148" mass="17237">MRKLDFSYNNANYNAEFLMKILTTLKDITKVEQFTIEIIDAVPNDQEQFKEEKGLFSKEVFDFNNLVKESHGIKIDFKEITNILKQCRTVWELSMLVVTSENELNDSGKVLCELELIEGDLFAILYSEDFNIDLFLEKFSTDEITIEG</sequence>
<name>A0A0H3G967_LISM4</name>
<proteinExistence type="predicted"/>
<dbReference type="KEGG" id="lmt:LMRG_00070"/>
<evidence type="ECO:0000313" key="1">
    <source>
        <dbReference type="EMBL" id="AEO05391.1"/>
    </source>
</evidence>
<accession>A0A0H3G967</accession>
<dbReference type="Proteomes" id="UP000001288">
    <property type="component" value="Chromosome"/>
</dbReference>
<organism evidence="1 2">
    <name type="scientific">Listeria monocytogenes serotype 1/2a (strain 10403S)</name>
    <dbReference type="NCBI Taxonomy" id="393133"/>
    <lineage>
        <taxon>Bacteria</taxon>
        <taxon>Bacillati</taxon>
        <taxon>Bacillota</taxon>
        <taxon>Bacilli</taxon>
        <taxon>Bacillales</taxon>
        <taxon>Listeriaceae</taxon>
        <taxon>Listeria</taxon>
    </lineage>
</organism>
<protein>
    <submittedName>
        <fullName evidence="1">Uncharacterized protein</fullName>
    </submittedName>
</protein>
<gene>
    <name evidence="1" type="ordered locus">LMRG_00070</name>
</gene>